<dbReference type="PROSITE" id="PS51833">
    <property type="entry name" value="HDOD"/>
    <property type="match status" value="1"/>
</dbReference>
<dbReference type="Gene3D" id="3.20.20.450">
    <property type="entry name" value="EAL domain"/>
    <property type="match status" value="1"/>
</dbReference>
<dbReference type="InterPro" id="IPR035919">
    <property type="entry name" value="EAL_sf"/>
</dbReference>
<feature type="domain" description="EAL" evidence="1">
    <location>
        <begin position="1"/>
        <end position="204"/>
    </location>
</feature>
<dbReference type="Gene3D" id="1.10.3210.10">
    <property type="entry name" value="Hypothetical protein af1432"/>
    <property type="match status" value="1"/>
</dbReference>
<dbReference type="InterPro" id="IPR001633">
    <property type="entry name" value="EAL_dom"/>
</dbReference>
<dbReference type="InterPro" id="IPR052340">
    <property type="entry name" value="RNase_Y/CdgJ"/>
</dbReference>
<dbReference type="SMART" id="SM00052">
    <property type="entry name" value="EAL"/>
    <property type="match status" value="1"/>
</dbReference>
<dbReference type="Proteomes" id="UP001589813">
    <property type="component" value="Unassembled WGS sequence"/>
</dbReference>
<dbReference type="InterPro" id="IPR014408">
    <property type="entry name" value="dGMP_Pdiesterase_EAL/HD-GYP"/>
</dbReference>
<keyword evidence="4" id="KW-1185">Reference proteome</keyword>
<name>A0ABV6BFJ9_9GAMM</name>
<dbReference type="SUPFAM" id="SSF109604">
    <property type="entry name" value="HD-domain/PDEase-like"/>
    <property type="match status" value="1"/>
</dbReference>
<dbReference type="SUPFAM" id="SSF141868">
    <property type="entry name" value="EAL domain-like"/>
    <property type="match status" value="1"/>
</dbReference>
<accession>A0ABV6BFJ9</accession>
<evidence type="ECO:0000313" key="4">
    <source>
        <dbReference type="Proteomes" id="UP001589813"/>
    </source>
</evidence>
<reference evidence="3 4" key="1">
    <citation type="submission" date="2024-09" db="EMBL/GenBank/DDBJ databases">
        <authorList>
            <person name="Sun Q."/>
            <person name="Mori K."/>
        </authorList>
    </citation>
    <scope>NUCLEOTIDE SEQUENCE [LARGE SCALE GENOMIC DNA]</scope>
    <source>
        <strain evidence="3 4">KCTC 23315</strain>
    </source>
</reference>
<dbReference type="PANTHER" id="PTHR33525:SF4">
    <property type="entry name" value="CYCLIC DI-GMP PHOSPHODIESTERASE CDGJ"/>
    <property type="match status" value="1"/>
</dbReference>
<protein>
    <submittedName>
        <fullName evidence="3">EAL and HDOD domain-containing protein</fullName>
    </submittedName>
</protein>
<sequence length="407" mass="45990">MYCYLARQPILDQHKNLFGYELLFRDGVQNSFPNINADEATSKLITEHHLLMGVEKITGGHQAFINFSADTLIHHFPTSIDPKSMVIEVLETVPISMELLTACRELHRMGYQLALDDHDFDPKWDIFLPYISFIKVDVQQFNILQISKYVSRVKHHPVTLLAEKVETQAEFEKLLQLGFTLFQGYFFARPEMLKHKKIASSKLNLLLLIAESSAIRLDFEKLTAIVERDLGLSYKLLRFVNSASFAREQPIGSLKHAMVYMGEGELKKFIALLALANLKEDGPDELLHMSIVRARFCDQLAAMMGDADNPPAAFLTGLFSLVDALLEQPLQLLLDDLPILPEIKAALLEHQGRLGLYLLLTKAFENGEWEQQQQLTMQLFGKTGDLSMAYLDAVSWAHGLMQEAAGG</sequence>
<dbReference type="Pfam" id="PF08668">
    <property type="entry name" value="HDOD"/>
    <property type="match status" value="1"/>
</dbReference>
<comment type="caution">
    <text evidence="3">The sequence shown here is derived from an EMBL/GenBank/DDBJ whole genome shotgun (WGS) entry which is preliminary data.</text>
</comment>
<dbReference type="RefSeq" id="WP_377244506.1">
    <property type="nucleotide sequence ID" value="NZ_JBHLXP010000003.1"/>
</dbReference>
<dbReference type="InterPro" id="IPR013976">
    <property type="entry name" value="HDOD"/>
</dbReference>
<evidence type="ECO:0000259" key="2">
    <source>
        <dbReference type="PROSITE" id="PS51833"/>
    </source>
</evidence>
<dbReference type="PIRSF" id="PIRSF003180">
    <property type="entry name" value="DiGMPpdiest_YuxH"/>
    <property type="match status" value="1"/>
</dbReference>
<organism evidence="3 4">
    <name type="scientific">Rheinheimera tilapiae</name>
    <dbReference type="NCBI Taxonomy" id="875043"/>
    <lineage>
        <taxon>Bacteria</taxon>
        <taxon>Pseudomonadati</taxon>
        <taxon>Pseudomonadota</taxon>
        <taxon>Gammaproteobacteria</taxon>
        <taxon>Chromatiales</taxon>
        <taxon>Chromatiaceae</taxon>
        <taxon>Rheinheimera</taxon>
    </lineage>
</organism>
<dbReference type="Pfam" id="PF00563">
    <property type="entry name" value="EAL"/>
    <property type="match status" value="1"/>
</dbReference>
<feature type="domain" description="HDOD" evidence="2">
    <location>
        <begin position="198"/>
        <end position="385"/>
    </location>
</feature>
<dbReference type="EMBL" id="JBHLXP010000003">
    <property type="protein sequence ID" value="MFC0049164.1"/>
    <property type="molecule type" value="Genomic_DNA"/>
</dbReference>
<dbReference type="PROSITE" id="PS50883">
    <property type="entry name" value="EAL"/>
    <property type="match status" value="1"/>
</dbReference>
<evidence type="ECO:0000313" key="3">
    <source>
        <dbReference type="EMBL" id="MFC0049164.1"/>
    </source>
</evidence>
<evidence type="ECO:0000259" key="1">
    <source>
        <dbReference type="PROSITE" id="PS50883"/>
    </source>
</evidence>
<dbReference type="PANTHER" id="PTHR33525">
    <property type="match status" value="1"/>
</dbReference>
<gene>
    <name evidence="3" type="ORF">ACFFJP_12785</name>
</gene>
<proteinExistence type="predicted"/>